<feature type="transmembrane region" description="Helical" evidence="1">
    <location>
        <begin position="187"/>
        <end position="220"/>
    </location>
</feature>
<reference evidence="2 3" key="1">
    <citation type="submission" date="2021-08" db="EMBL/GenBank/DDBJ databases">
        <title>Comparative Genomics Analysis of the Genus Qipengyuania Reveals Extensive Genetic Diversity and Metabolic Versatility, Including the Description of Fifteen Novel Species.</title>
        <authorList>
            <person name="Liu Y."/>
        </authorList>
    </citation>
    <scope>NUCLEOTIDE SEQUENCE [LARGE SCALE GENOMIC DNA]</scope>
    <source>
        <strain evidence="2 3">1NDH1</strain>
    </source>
</reference>
<proteinExistence type="predicted"/>
<feature type="transmembrane region" description="Helical" evidence="1">
    <location>
        <begin position="35"/>
        <end position="53"/>
    </location>
</feature>
<feature type="transmembrane region" description="Helical" evidence="1">
    <location>
        <begin position="412"/>
        <end position="429"/>
    </location>
</feature>
<name>A0ABX9A5V5_9SPHN</name>
<evidence type="ECO:0000256" key="1">
    <source>
        <dbReference type="SAM" id="Phobius"/>
    </source>
</evidence>
<feature type="transmembrane region" description="Helical" evidence="1">
    <location>
        <begin position="227"/>
        <end position="247"/>
    </location>
</feature>
<keyword evidence="1" id="KW-0812">Transmembrane</keyword>
<sequence>MYDFLLLASVIVFMATVIAYLRHPAAALAHPASFYLVFHGFIFVFRPLVARWYDFDFVYRLYDFQPSMSDKITVILGANLGMLVFIALTLGIGSRAPDAQPREAYDRIRAVVFKPFLAAIALLTPIAAYSQIGNWVLRVNNFETMVRDAATGNMVNIQGNGWFTDAALMMAPMAVMTVWLSRYRWWGWAYFAGFAFLQAGTGTRHAIIYATAAVAICWLLEKGRKWFDWRAVALALVAAVAFNQIVIDRGGAVRSIVAEDLGDGYIDEQTLDPLEHMDFASLEYFEYLVYAVPQRTGTYDYFAHVLQVFTEPVPRAIWEDKPVGSPIQHFSLWDYGRPIGMTASMPGIGWMSLGYPGIVIQASIFAIIFGGIYRFLLMRRGGPLARLAYALAIAMTVLGFRDGTLLTLLRTLPFYFGPFLLALVFMRISRPTGIRDALLQQEANTPRFLEQTPAERRRALAAKAP</sequence>
<keyword evidence="3" id="KW-1185">Reference proteome</keyword>
<evidence type="ECO:0000313" key="3">
    <source>
        <dbReference type="Proteomes" id="UP000824321"/>
    </source>
</evidence>
<feature type="transmembrane region" description="Helical" evidence="1">
    <location>
        <begin position="383"/>
        <end position="400"/>
    </location>
</feature>
<protein>
    <recommendedName>
        <fullName evidence="4">Oligosaccharide repeat unit polymerase</fullName>
    </recommendedName>
</protein>
<keyword evidence="1" id="KW-1133">Transmembrane helix</keyword>
<dbReference type="Proteomes" id="UP000824321">
    <property type="component" value="Chromosome"/>
</dbReference>
<feature type="transmembrane region" description="Helical" evidence="1">
    <location>
        <begin position="116"/>
        <end position="137"/>
    </location>
</feature>
<evidence type="ECO:0008006" key="4">
    <source>
        <dbReference type="Google" id="ProtNLM"/>
    </source>
</evidence>
<evidence type="ECO:0000313" key="2">
    <source>
        <dbReference type="EMBL" id="QZD94653.1"/>
    </source>
</evidence>
<organism evidence="2 3">
    <name type="scientific">Qipengyuania gelatinilytica</name>
    <dbReference type="NCBI Taxonomy" id="2867231"/>
    <lineage>
        <taxon>Bacteria</taxon>
        <taxon>Pseudomonadati</taxon>
        <taxon>Pseudomonadota</taxon>
        <taxon>Alphaproteobacteria</taxon>
        <taxon>Sphingomonadales</taxon>
        <taxon>Erythrobacteraceae</taxon>
        <taxon>Qipengyuania</taxon>
    </lineage>
</organism>
<dbReference type="EMBL" id="CP081294">
    <property type="protein sequence ID" value="QZD94653.1"/>
    <property type="molecule type" value="Genomic_DNA"/>
</dbReference>
<dbReference type="RefSeq" id="WP_221430398.1">
    <property type="nucleotide sequence ID" value="NZ_CP081294.1"/>
</dbReference>
<keyword evidence="1" id="KW-0472">Membrane</keyword>
<accession>A0ABX9A5V5</accession>
<feature type="transmembrane region" description="Helical" evidence="1">
    <location>
        <begin position="353"/>
        <end position="376"/>
    </location>
</feature>
<feature type="transmembrane region" description="Helical" evidence="1">
    <location>
        <begin position="74"/>
        <end position="96"/>
    </location>
</feature>
<gene>
    <name evidence="2" type="ORF">K3136_11215</name>
</gene>